<reference evidence="2" key="1">
    <citation type="submission" date="2012-09" db="EMBL/GenBank/DDBJ databases">
        <authorList>
            <person name="Martin A.A."/>
        </authorList>
    </citation>
    <scope>NUCLEOTIDE SEQUENCE</scope>
</reference>
<organism evidence="2 3">
    <name type="scientific">Angiostrongylus cantonensis</name>
    <name type="common">Rat lungworm</name>
    <dbReference type="NCBI Taxonomy" id="6313"/>
    <lineage>
        <taxon>Eukaryota</taxon>
        <taxon>Metazoa</taxon>
        <taxon>Ecdysozoa</taxon>
        <taxon>Nematoda</taxon>
        <taxon>Chromadorea</taxon>
        <taxon>Rhabditida</taxon>
        <taxon>Rhabditina</taxon>
        <taxon>Rhabditomorpha</taxon>
        <taxon>Strongyloidea</taxon>
        <taxon>Metastrongylidae</taxon>
        <taxon>Angiostrongylus</taxon>
    </lineage>
</organism>
<feature type="compositionally biased region" description="Basic and acidic residues" evidence="1">
    <location>
        <begin position="34"/>
        <end position="67"/>
    </location>
</feature>
<reference evidence="3" key="2">
    <citation type="submission" date="2016-04" db="UniProtKB">
        <authorList>
            <consortium name="WormBaseParasite"/>
        </authorList>
    </citation>
    <scope>IDENTIFICATION</scope>
</reference>
<feature type="region of interest" description="Disordered" evidence="1">
    <location>
        <begin position="1"/>
        <end position="113"/>
    </location>
</feature>
<evidence type="ECO:0000313" key="3">
    <source>
        <dbReference type="WBParaSite" id="ACAC_0000839001-mRNA-1"/>
    </source>
</evidence>
<evidence type="ECO:0000313" key="2">
    <source>
        <dbReference type="Proteomes" id="UP000035642"/>
    </source>
</evidence>
<feature type="compositionally biased region" description="Basic and acidic residues" evidence="1">
    <location>
        <begin position="1"/>
        <end position="22"/>
    </location>
</feature>
<dbReference type="WBParaSite" id="ACAC_0000839001-mRNA-1">
    <property type="protein sequence ID" value="ACAC_0000839001-mRNA-1"/>
    <property type="gene ID" value="ACAC_0000839001"/>
</dbReference>
<proteinExistence type="predicted"/>
<dbReference type="AlphaFoldDB" id="A0A158P9L5"/>
<protein>
    <submittedName>
        <fullName evidence="3">Major sperm protein</fullName>
    </submittedName>
</protein>
<keyword evidence="2" id="KW-1185">Reference proteome</keyword>
<feature type="compositionally biased region" description="Basic and acidic residues" evidence="1">
    <location>
        <begin position="76"/>
        <end position="99"/>
    </location>
</feature>
<evidence type="ECO:0000256" key="1">
    <source>
        <dbReference type="SAM" id="MobiDB-lite"/>
    </source>
</evidence>
<name>A0A158P9L5_ANGCA</name>
<accession>A0A158P9L5</accession>
<dbReference type="STRING" id="6313.A0A158P9L5"/>
<sequence length="156" mass="16984">MNIEDLAKDGEKGKPLKKKGYDDVEISDLSGGDSVKEGKEKKKGDKKAKPSDDKKDGDNKKEDKDKGASPSKTKKLSGEGKDGEKEKEAEKGEKKDGDGAKSAGRGPKPEKSAIYQKGTSWIDIVGDEVVDHLNRLTWFVFLYSMIAASLLGNRLL</sequence>
<dbReference type="Proteomes" id="UP000035642">
    <property type="component" value="Unassembled WGS sequence"/>
</dbReference>